<organism evidence="8 9">
    <name type="scientific">Fusarium fujikuroi</name>
    <name type="common">Bakanae and foot rot disease fungus</name>
    <name type="synonym">Gibberella fujikuroi</name>
    <dbReference type="NCBI Taxonomy" id="5127"/>
    <lineage>
        <taxon>Eukaryota</taxon>
        <taxon>Fungi</taxon>
        <taxon>Dikarya</taxon>
        <taxon>Ascomycota</taxon>
        <taxon>Pezizomycotina</taxon>
        <taxon>Sordariomycetes</taxon>
        <taxon>Hypocreomycetidae</taxon>
        <taxon>Hypocreales</taxon>
        <taxon>Nectriaceae</taxon>
        <taxon>Fusarium</taxon>
        <taxon>Fusarium fujikuroi species complex</taxon>
    </lineage>
</organism>
<evidence type="ECO:0000256" key="1">
    <source>
        <dbReference type="ARBA" id="ARBA00004173"/>
    </source>
</evidence>
<evidence type="ECO:0000259" key="7">
    <source>
        <dbReference type="Pfam" id="PF12697"/>
    </source>
</evidence>
<evidence type="ECO:0000256" key="2">
    <source>
        <dbReference type="ARBA" id="ARBA00004240"/>
    </source>
</evidence>
<evidence type="ECO:0000313" key="8">
    <source>
        <dbReference type="EMBL" id="VTT56813.1"/>
    </source>
</evidence>
<dbReference type="OrthoDB" id="7464126at2759"/>
<gene>
    <name evidence="8" type="ORF">C2S_13298</name>
</gene>
<dbReference type="SUPFAM" id="SSF53474">
    <property type="entry name" value="alpha/beta-Hydrolases"/>
    <property type="match status" value="1"/>
</dbReference>
<keyword evidence="4" id="KW-0256">Endoplasmic reticulum</keyword>
<dbReference type="Proteomes" id="UP000760494">
    <property type="component" value="Unassembled WGS sequence"/>
</dbReference>
<dbReference type="InterPro" id="IPR052374">
    <property type="entry name" value="SERAC1"/>
</dbReference>
<evidence type="ECO:0000256" key="5">
    <source>
        <dbReference type="ARBA" id="ARBA00023128"/>
    </source>
</evidence>
<name>A0A5Q3D4H9_FUSFU</name>
<proteinExistence type="predicted"/>
<dbReference type="GO" id="GO:0005739">
    <property type="term" value="C:mitochondrion"/>
    <property type="evidence" value="ECO:0007669"/>
    <property type="project" value="UniProtKB-SubCell"/>
</dbReference>
<dbReference type="GO" id="GO:0016020">
    <property type="term" value="C:membrane"/>
    <property type="evidence" value="ECO:0007669"/>
    <property type="project" value="UniProtKB-SubCell"/>
</dbReference>
<evidence type="ECO:0000256" key="4">
    <source>
        <dbReference type="ARBA" id="ARBA00022824"/>
    </source>
</evidence>
<dbReference type="InterPro" id="IPR029058">
    <property type="entry name" value="AB_hydrolase_fold"/>
</dbReference>
<dbReference type="EMBL" id="CABFJX010000003">
    <property type="protein sequence ID" value="VTT56813.1"/>
    <property type="molecule type" value="Genomic_DNA"/>
</dbReference>
<dbReference type="Pfam" id="PF12697">
    <property type="entry name" value="Abhydrolase_6"/>
    <property type="match status" value="1"/>
</dbReference>
<sequence>MVPAQGSASSPTIGAQVWPADAGDDATTVDVVFVHGLRGNPINTWSKKDGSGTSVCWPRDLLRGNLKTARVISWGYDTDIANVFSRASEESLFGHAQKLLGALSRLRNEVARPILWVGHSLGGLVIKEVIILAASYKMTERYADLGSMYHATIGIIFLGTPHRGSDKESLGQIIATVAKATLRRPNEQLLATLASDSHVLEKQRHNFISITKDLPVFCSHEELPMHLIGMVLPSSLPQ</sequence>
<dbReference type="AlphaFoldDB" id="A0A5Q3D4H9"/>
<protein>
    <recommendedName>
        <fullName evidence="7">AB hydrolase-1 domain-containing protein</fullName>
    </recommendedName>
</protein>
<evidence type="ECO:0000313" key="9">
    <source>
        <dbReference type="Proteomes" id="UP000760494"/>
    </source>
</evidence>
<dbReference type="InterPro" id="IPR000073">
    <property type="entry name" value="AB_hydrolase_1"/>
</dbReference>
<keyword evidence="6" id="KW-0472">Membrane</keyword>
<feature type="domain" description="AB hydrolase-1" evidence="7">
    <location>
        <begin position="31"/>
        <end position="135"/>
    </location>
</feature>
<dbReference type="PANTHER" id="PTHR48182:SF2">
    <property type="entry name" value="PROTEIN SERAC1"/>
    <property type="match status" value="1"/>
</dbReference>
<accession>A0A5Q3D4H9</accession>
<dbReference type="GO" id="GO:0005783">
    <property type="term" value="C:endoplasmic reticulum"/>
    <property type="evidence" value="ECO:0007669"/>
    <property type="project" value="UniProtKB-SubCell"/>
</dbReference>
<dbReference type="Gene3D" id="3.40.50.1820">
    <property type="entry name" value="alpha/beta hydrolase"/>
    <property type="match status" value="1"/>
</dbReference>
<evidence type="ECO:0000256" key="6">
    <source>
        <dbReference type="ARBA" id="ARBA00023136"/>
    </source>
</evidence>
<evidence type="ECO:0000256" key="3">
    <source>
        <dbReference type="ARBA" id="ARBA00004370"/>
    </source>
</evidence>
<comment type="caution">
    <text evidence="8">The sequence shown here is derived from an EMBL/GenBank/DDBJ whole genome shotgun (WGS) entry which is preliminary data.</text>
</comment>
<keyword evidence="5" id="KW-0496">Mitochondrion</keyword>
<reference evidence="8" key="1">
    <citation type="submission" date="2019-05" db="EMBL/GenBank/DDBJ databases">
        <authorList>
            <person name="Piombo E."/>
        </authorList>
    </citation>
    <scope>NUCLEOTIDE SEQUENCE</scope>
    <source>
        <strain evidence="8">C2S</strain>
    </source>
</reference>
<dbReference type="PANTHER" id="PTHR48182">
    <property type="entry name" value="PROTEIN SERAC1"/>
    <property type="match status" value="1"/>
</dbReference>
<comment type="subcellular location">
    <subcellularLocation>
        <location evidence="2">Endoplasmic reticulum</location>
    </subcellularLocation>
    <subcellularLocation>
        <location evidence="3">Membrane</location>
    </subcellularLocation>
    <subcellularLocation>
        <location evidence="1">Mitochondrion</location>
    </subcellularLocation>
</comment>